<dbReference type="Gene3D" id="3.30.70.1890">
    <property type="match status" value="1"/>
</dbReference>
<dbReference type="InterPro" id="IPR045747">
    <property type="entry name" value="CRISPR-assoc_prot_Cas6_N_sf"/>
</dbReference>
<evidence type="ECO:0000256" key="2">
    <source>
        <dbReference type="ARBA" id="ARBA00022884"/>
    </source>
</evidence>
<proteinExistence type="inferred from homology"/>
<comment type="similarity">
    <text evidence="1">Belongs to the CRISPR-associated protein Cas6/Cse3/CasE family.</text>
</comment>
<dbReference type="GO" id="GO:0051607">
    <property type="term" value="P:defense response to virus"/>
    <property type="evidence" value="ECO:0007669"/>
    <property type="project" value="UniProtKB-KW"/>
</dbReference>
<dbReference type="RefSeq" id="WP_056934681.1">
    <property type="nucleotide sequence ID" value="NZ_CP013050.1"/>
</dbReference>
<dbReference type="Gene3D" id="3.30.70.1900">
    <property type="match status" value="1"/>
</dbReference>
<dbReference type="GO" id="GO:0016788">
    <property type="term" value="F:hydrolase activity, acting on ester bonds"/>
    <property type="evidence" value="ECO:0007669"/>
    <property type="project" value="InterPro"/>
</dbReference>
<gene>
    <name evidence="5" type="ORF">TBCH5v1_2364</name>
</gene>
<keyword evidence="3" id="KW-0051">Antiviral defense</keyword>
<evidence type="ECO:0000313" key="5">
    <source>
        <dbReference type="EMBL" id="ALM76258.1"/>
    </source>
</evidence>
<dbReference type="InterPro" id="IPR010156">
    <property type="entry name" value="CRISPR-assoc_prot_Cas6"/>
</dbReference>
<evidence type="ECO:0000256" key="1">
    <source>
        <dbReference type="ARBA" id="ARBA00005937"/>
    </source>
</evidence>
<dbReference type="CDD" id="cd21140">
    <property type="entry name" value="Cas6_I-like"/>
    <property type="match status" value="1"/>
</dbReference>
<dbReference type="Pfam" id="PF01881">
    <property type="entry name" value="Cas_Cas6_C"/>
    <property type="match status" value="1"/>
</dbReference>
<dbReference type="AlphaFoldDB" id="A0A0S1XEV2"/>
<evidence type="ECO:0000259" key="4">
    <source>
        <dbReference type="Pfam" id="PF01881"/>
    </source>
</evidence>
<evidence type="ECO:0000256" key="3">
    <source>
        <dbReference type="ARBA" id="ARBA00023118"/>
    </source>
</evidence>
<sequence length="240" mass="27915">MRLKLTLDPLESFPYDAVGKHAVQGFIYAHLSGTKWGMRHDEKRFKFFTFSDIFPSGNFVPGKPKTLIISSPDEGFIETLYEKMLPEETVYLGTHALRLTSLKKFRLRPKNKFITGSPIVLRSMRGQGYFTFYHEKSLIFFVTRITENARKKYEAFYNEPAPLDGFLFDRMIPRVRKNGWVDVYVRVKMHGAEFDIPGSTWKLLEKKITPENRKFYQFIMDAGVGELNSLGFGFINPVRD</sequence>
<dbReference type="PATRIC" id="fig|55802.8.peg.2343"/>
<dbReference type="STRING" id="55802.TBCH5v1_2364"/>
<dbReference type="PANTHER" id="PTHR36984:SF1">
    <property type="entry name" value="CRISPR-ASSOCIATED ENDORIBONUCLEASE CAS6 1"/>
    <property type="match status" value="1"/>
</dbReference>
<organism evidence="5 6">
    <name type="scientific">Thermococcus barophilus</name>
    <dbReference type="NCBI Taxonomy" id="55802"/>
    <lineage>
        <taxon>Archaea</taxon>
        <taxon>Methanobacteriati</taxon>
        <taxon>Methanobacteriota</taxon>
        <taxon>Thermococci</taxon>
        <taxon>Thermococcales</taxon>
        <taxon>Thermococcaceae</taxon>
        <taxon>Thermococcus</taxon>
    </lineage>
</organism>
<dbReference type="EMBL" id="CP013050">
    <property type="protein sequence ID" value="ALM76258.1"/>
    <property type="molecule type" value="Genomic_DNA"/>
</dbReference>
<dbReference type="GeneID" id="26137579"/>
<dbReference type="GO" id="GO:0003723">
    <property type="term" value="F:RNA binding"/>
    <property type="evidence" value="ECO:0007669"/>
    <property type="project" value="UniProtKB-KW"/>
</dbReference>
<reference evidence="5 6" key="1">
    <citation type="journal article" date="2016" name="Genome Announc.">
        <title>Complete genome sequence of the hyperthermophilic and piezophilic archaeon Thermococcus barophilus Ch5, capable of growth at the expense of hydrogenogenesis from carbon monoxide and formate.</title>
        <authorList>
            <person name="Oger P."/>
            <person name="Sokolova T.G."/>
            <person name="Kozhevnikova D.A."/>
            <person name="Taranov E.A."/>
            <person name="Vannier P."/>
            <person name="Lee H.S."/>
            <person name="Kwon K.K."/>
            <person name="Kang S.G."/>
            <person name="Lee J.H."/>
            <person name="Bonch-Osmolovskaya E.A."/>
            <person name="Lebedinsky A.V."/>
        </authorList>
    </citation>
    <scope>NUCLEOTIDE SEQUENCE [LARGE SCALE GENOMIC DNA]</scope>
    <source>
        <strain evidence="6">Ch5</strain>
    </source>
</reference>
<evidence type="ECO:0000313" key="6">
    <source>
        <dbReference type="Proteomes" id="UP000066042"/>
    </source>
</evidence>
<dbReference type="Proteomes" id="UP000066042">
    <property type="component" value="Chromosome"/>
</dbReference>
<dbReference type="PANTHER" id="PTHR36984">
    <property type="entry name" value="CRISPR-ASSOCIATED ENDORIBONUCLEASE CAS6 1"/>
    <property type="match status" value="1"/>
</dbReference>
<keyword evidence="2" id="KW-0694">RNA-binding</keyword>
<feature type="domain" description="CRISPR associated protein Cas6 C-terminal" evidence="4">
    <location>
        <begin position="111"/>
        <end position="236"/>
    </location>
</feature>
<dbReference type="InterPro" id="IPR049435">
    <property type="entry name" value="Cas_Cas6_C"/>
</dbReference>
<accession>A0A0S1XEV2</accession>
<name>A0A0S1XEV2_THEBA</name>
<dbReference type="NCBIfam" id="TIGR01877">
    <property type="entry name" value="cas_cas6"/>
    <property type="match status" value="1"/>
</dbReference>
<protein>
    <recommendedName>
        <fullName evidence="4">CRISPR associated protein Cas6 C-terminal domain-containing protein</fullName>
    </recommendedName>
</protein>